<dbReference type="EMBL" id="GL883102">
    <property type="protein sequence ID" value="EGG08077.1"/>
    <property type="molecule type" value="Genomic_DNA"/>
</dbReference>
<dbReference type="HOGENOM" id="CLU_2085339_0_0_1"/>
<accession>F4RHU1</accession>
<organism evidence="3">
    <name type="scientific">Melampsora larici-populina (strain 98AG31 / pathotype 3-4-7)</name>
    <name type="common">Poplar leaf rust fungus</name>
    <dbReference type="NCBI Taxonomy" id="747676"/>
    <lineage>
        <taxon>Eukaryota</taxon>
        <taxon>Fungi</taxon>
        <taxon>Dikarya</taxon>
        <taxon>Basidiomycota</taxon>
        <taxon>Pucciniomycotina</taxon>
        <taxon>Pucciniomycetes</taxon>
        <taxon>Pucciniales</taxon>
        <taxon>Melampsoraceae</taxon>
        <taxon>Melampsora</taxon>
    </lineage>
</organism>
<keyword evidence="3" id="KW-1185">Reference proteome</keyword>
<dbReference type="OrthoDB" id="2513923at2759"/>
<protein>
    <submittedName>
        <fullName evidence="2">Secreted protein</fullName>
    </submittedName>
</protein>
<dbReference type="InParanoid" id="F4RHU1"/>
<name>F4RHU1_MELLP</name>
<evidence type="ECO:0000313" key="2">
    <source>
        <dbReference type="EMBL" id="EGG08077.1"/>
    </source>
</evidence>
<proteinExistence type="predicted"/>
<gene>
    <name evidence="2" type="ORF">MELLADRAFT_71553</name>
</gene>
<dbReference type="AlphaFoldDB" id="F4RHU1"/>
<dbReference type="GeneID" id="18931854"/>
<feature type="signal peptide" evidence="1">
    <location>
        <begin position="1"/>
        <end position="24"/>
    </location>
</feature>
<evidence type="ECO:0000256" key="1">
    <source>
        <dbReference type="SAM" id="SignalP"/>
    </source>
</evidence>
<dbReference type="Proteomes" id="UP000001072">
    <property type="component" value="Unassembled WGS sequence"/>
</dbReference>
<keyword evidence="1" id="KW-0732">Signal</keyword>
<feature type="chain" id="PRO_5003321608" evidence="1">
    <location>
        <begin position="25"/>
        <end position="117"/>
    </location>
</feature>
<dbReference type="RefSeq" id="XP_007408842.1">
    <property type="nucleotide sequence ID" value="XM_007408780.1"/>
</dbReference>
<dbReference type="KEGG" id="mlr:MELLADRAFT_71553"/>
<evidence type="ECO:0000313" key="3">
    <source>
        <dbReference type="Proteomes" id="UP000001072"/>
    </source>
</evidence>
<sequence length="117" mass="12412">MMIVGFKALLVVFIALLAATVVSGSPVKEMIAKDGKPITSDHKTNSPVSAFAIPRPWRARGLKISSDALESSSGLSKRSGTKILGTRVSAHDDGSTPARPELVAKFWGPLPWTVKNS</sequence>
<reference evidence="3" key="1">
    <citation type="journal article" date="2011" name="Proc. Natl. Acad. Sci. U.S.A.">
        <title>Obligate biotrophy features unraveled by the genomic analysis of rust fungi.</title>
        <authorList>
            <person name="Duplessis S."/>
            <person name="Cuomo C.A."/>
            <person name="Lin Y.-C."/>
            <person name="Aerts A."/>
            <person name="Tisserant E."/>
            <person name="Veneault-Fourrey C."/>
            <person name="Joly D.L."/>
            <person name="Hacquard S."/>
            <person name="Amselem J."/>
            <person name="Cantarel B.L."/>
            <person name="Chiu R."/>
            <person name="Coutinho P.M."/>
            <person name="Feau N."/>
            <person name="Field M."/>
            <person name="Frey P."/>
            <person name="Gelhaye E."/>
            <person name="Goldberg J."/>
            <person name="Grabherr M.G."/>
            <person name="Kodira C.D."/>
            <person name="Kohler A."/>
            <person name="Kuees U."/>
            <person name="Lindquist E.A."/>
            <person name="Lucas S.M."/>
            <person name="Mago R."/>
            <person name="Mauceli E."/>
            <person name="Morin E."/>
            <person name="Murat C."/>
            <person name="Pangilinan J.L."/>
            <person name="Park R."/>
            <person name="Pearson M."/>
            <person name="Quesneville H."/>
            <person name="Rouhier N."/>
            <person name="Sakthikumar S."/>
            <person name="Salamov A.A."/>
            <person name="Schmutz J."/>
            <person name="Selles B."/>
            <person name="Shapiro H."/>
            <person name="Tanguay P."/>
            <person name="Tuskan G.A."/>
            <person name="Henrissat B."/>
            <person name="Van de Peer Y."/>
            <person name="Rouze P."/>
            <person name="Ellis J.G."/>
            <person name="Dodds P.N."/>
            <person name="Schein J.E."/>
            <person name="Zhong S."/>
            <person name="Hamelin R.C."/>
            <person name="Grigoriev I.V."/>
            <person name="Szabo L.J."/>
            <person name="Martin F."/>
        </authorList>
    </citation>
    <scope>NUCLEOTIDE SEQUENCE [LARGE SCALE GENOMIC DNA]</scope>
    <source>
        <strain evidence="3">98AG31 / pathotype 3-4-7</strain>
    </source>
</reference>
<dbReference type="VEuPathDB" id="FungiDB:MELLADRAFT_71553"/>